<organism evidence="1 2">
    <name type="scientific">Dallia pectoralis</name>
    <name type="common">Alaska blackfish</name>
    <dbReference type="NCBI Taxonomy" id="75939"/>
    <lineage>
        <taxon>Eukaryota</taxon>
        <taxon>Metazoa</taxon>
        <taxon>Chordata</taxon>
        <taxon>Craniata</taxon>
        <taxon>Vertebrata</taxon>
        <taxon>Euteleostomi</taxon>
        <taxon>Actinopterygii</taxon>
        <taxon>Neopterygii</taxon>
        <taxon>Teleostei</taxon>
        <taxon>Protacanthopterygii</taxon>
        <taxon>Esociformes</taxon>
        <taxon>Umbridae</taxon>
        <taxon>Dallia</taxon>
    </lineage>
</organism>
<protein>
    <submittedName>
        <fullName evidence="1">Uncharacterized protein</fullName>
    </submittedName>
</protein>
<reference evidence="1" key="1">
    <citation type="submission" date="2021-05" db="EMBL/GenBank/DDBJ databases">
        <authorList>
            <person name="Pan Q."/>
            <person name="Jouanno E."/>
            <person name="Zahm M."/>
            <person name="Klopp C."/>
            <person name="Cabau C."/>
            <person name="Louis A."/>
            <person name="Berthelot C."/>
            <person name="Parey E."/>
            <person name="Roest Crollius H."/>
            <person name="Montfort J."/>
            <person name="Robinson-Rechavi M."/>
            <person name="Bouchez O."/>
            <person name="Lampietro C."/>
            <person name="Lopez Roques C."/>
            <person name="Donnadieu C."/>
            <person name="Postlethwait J."/>
            <person name="Bobe J."/>
            <person name="Dillon D."/>
            <person name="Chandos A."/>
            <person name="von Hippel F."/>
            <person name="Guiguen Y."/>
        </authorList>
    </citation>
    <scope>NUCLEOTIDE SEQUENCE</scope>
    <source>
        <strain evidence="1">YG-Jan2019</strain>
    </source>
</reference>
<gene>
    <name evidence="1" type="ORF">DPEC_G00105720</name>
</gene>
<evidence type="ECO:0000313" key="2">
    <source>
        <dbReference type="Proteomes" id="UP001157502"/>
    </source>
</evidence>
<keyword evidence="2" id="KW-1185">Reference proteome</keyword>
<accession>A0ACC2GXL1</accession>
<sequence>MQRKRKVFSCQMMMEKLLSALLLVCFLPSGLFHVVTKFSDVPECESFFMDKVTPNLPGVLVYGDVKDQNRYKPICQLFKCQKNGKMIHTFATLYDTTNRIPVFSAYKFTGVGSRGDRTKWVIEPQLEKEDAAPDMQLQIDGEAYAHQAVNGDYDCDGPSKGVNREAKLNDRVNIPSYLWSAYCCFNSNKKEWMATAYWSPNDEEGGKNLMPITLNDLYKELEVFYPDDTVKVRIPVFSAYTYTGKVAGRPTHPWMIEPQLEDGNADQSMNTSEKDVQYEHQAGNIDFNNSIVVKGVNRGHLFPCSHAPDNDTKMSTFTLTNVVPQAESFNGGSWNQMECRVRDLLQNQCVDNNNMTRAYVVTGAVASQNNTLNNRVNIPSVMWTAYCCYNSMTREWMAQAHWGNNTHTTGRDLPSETLGALYDMLSLYNQTGVQMFPEKQQDPGVLSLQVHRYWRKEPNLIPQASDHDYKSSQSVPACQSSRSVISFLRQSSQSVPACQSSRSVISFLRQSSQSGTACQSSQSGTACQSSQSVTACQSSQSVTACQSSQSVTACQSSQSVLACQSSQSVLACQSSQSVLACQSSQSVLACQSSQSVLACQSSQSVLACQSSQSVLACQSSQSVLACQSSQSVLACQSSQSVLACQSSQSVLACQSSQSVLACQSSQSVTACQSSQSVTACQSSQSVTACQSSQSVTACQSSQSVTACQISQSVTACQSSQSVTACQSSQSVTA</sequence>
<dbReference type="Proteomes" id="UP001157502">
    <property type="component" value="Chromosome 8"/>
</dbReference>
<proteinExistence type="predicted"/>
<comment type="caution">
    <text evidence="1">The sequence shown here is derived from an EMBL/GenBank/DDBJ whole genome shotgun (WGS) entry which is preliminary data.</text>
</comment>
<name>A0ACC2GXL1_DALPE</name>
<evidence type="ECO:0000313" key="1">
    <source>
        <dbReference type="EMBL" id="KAJ8008519.1"/>
    </source>
</evidence>
<dbReference type="EMBL" id="CM055735">
    <property type="protein sequence ID" value="KAJ8008519.1"/>
    <property type="molecule type" value="Genomic_DNA"/>
</dbReference>